<sequence length="34" mass="3920">MKDISIIKDNSRNLEASFNQITKLISLCEKTAYM</sequence>
<evidence type="ECO:0000313" key="1">
    <source>
        <dbReference type="EMBL" id="REF27006.1"/>
    </source>
</evidence>
<comment type="caution">
    <text evidence="1">The sequence shown here is derived from an EMBL/GenBank/DDBJ whole genome shotgun (WGS) entry which is preliminary data.</text>
</comment>
<protein>
    <submittedName>
        <fullName evidence="1">Uncharacterized protein</fullName>
    </submittedName>
</protein>
<dbReference type="EMBL" id="QTUB01000001">
    <property type="protein sequence ID" value="REF27006.1"/>
    <property type="molecule type" value="Genomic_DNA"/>
</dbReference>
<name>A0A3D9UCK6_9GAMM</name>
<organism evidence="1 2">
    <name type="scientific">Xenorhabdus cabanillasii</name>
    <dbReference type="NCBI Taxonomy" id="351673"/>
    <lineage>
        <taxon>Bacteria</taxon>
        <taxon>Pseudomonadati</taxon>
        <taxon>Pseudomonadota</taxon>
        <taxon>Gammaproteobacteria</taxon>
        <taxon>Enterobacterales</taxon>
        <taxon>Morganellaceae</taxon>
        <taxon>Xenorhabdus</taxon>
    </lineage>
</organism>
<dbReference type="AlphaFoldDB" id="A0A3D9UCK6"/>
<dbReference type="Proteomes" id="UP000256294">
    <property type="component" value="Unassembled WGS sequence"/>
</dbReference>
<proteinExistence type="predicted"/>
<reference evidence="1 2" key="1">
    <citation type="submission" date="2018-08" db="EMBL/GenBank/DDBJ databases">
        <title>Genomic Encyclopedia of Archaeal and Bacterial Type Strains, Phase II (KMG-II): from individual species to whole genera.</title>
        <authorList>
            <person name="Goeker M."/>
        </authorList>
    </citation>
    <scope>NUCLEOTIDE SEQUENCE [LARGE SCALE GENOMIC DNA]</scope>
    <source>
        <strain evidence="1 2">DSM 17905</strain>
    </source>
</reference>
<keyword evidence="2" id="KW-1185">Reference proteome</keyword>
<evidence type="ECO:0000313" key="2">
    <source>
        <dbReference type="Proteomes" id="UP000256294"/>
    </source>
</evidence>
<accession>A0A3D9UCK6</accession>
<gene>
    <name evidence="1" type="ORF">BDD26_1727</name>
</gene>